<geneLocation type="plasmid" evidence="3">
    <name>201</name>
</geneLocation>
<evidence type="ECO:0000256" key="1">
    <source>
        <dbReference type="ARBA" id="ARBA00007031"/>
    </source>
</evidence>
<name>A0A0D4ZZP2_9SPHN</name>
<dbReference type="GO" id="GO:0006355">
    <property type="term" value="P:regulation of DNA-templated transcription"/>
    <property type="evidence" value="ECO:0007669"/>
    <property type="project" value="InterPro"/>
</dbReference>
<feature type="compositionally biased region" description="Low complexity" evidence="2">
    <location>
        <begin position="135"/>
        <end position="186"/>
    </location>
</feature>
<dbReference type="InterPro" id="IPR041920">
    <property type="entry name" value="ROS/MUCR_sf"/>
</dbReference>
<evidence type="ECO:0000256" key="2">
    <source>
        <dbReference type="SAM" id="MobiDB-lite"/>
    </source>
</evidence>
<dbReference type="AlphaFoldDB" id="A0A0D4ZZP2"/>
<dbReference type="Pfam" id="PF05443">
    <property type="entry name" value="ROS_MUCR"/>
    <property type="match status" value="1"/>
</dbReference>
<dbReference type="GO" id="GO:0008270">
    <property type="term" value="F:zinc ion binding"/>
    <property type="evidence" value="ECO:0007669"/>
    <property type="project" value="InterPro"/>
</dbReference>
<dbReference type="GO" id="GO:0003677">
    <property type="term" value="F:DNA binding"/>
    <property type="evidence" value="ECO:0007669"/>
    <property type="project" value="InterPro"/>
</dbReference>
<keyword evidence="3" id="KW-0614">Plasmid</keyword>
<dbReference type="EMBL" id="KM017070">
    <property type="protein sequence ID" value="AJW29418.1"/>
    <property type="molecule type" value="Genomic_DNA"/>
</dbReference>
<protein>
    <submittedName>
        <fullName evidence="3">Transcriptional regulator, MucR family</fullName>
    </submittedName>
</protein>
<organism evidence="3">
    <name type="scientific">Sphingomonas sp. NS2</name>
    <dbReference type="NCBI Taxonomy" id="908605"/>
    <lineage>
        <taxon>Bacteria</taxon>
        <taxon>Pseudomonadati</taxon>
        <taxon>Pseudomonadota</taxon>
        <taxon>Alphaproteobacteria</taxon>
        <taxon>Sphingomonadales</taxon>
        <taxon>Sphingomonadaceae</taxon>
        <taxon>Sphingomonas</taxon>
    </lineage>
</organism>
<feature type="compositionally biased region" description="Low complexity" evidence="2">
    <location>
        <begin position="257"/>
        <end position="276"/>
    </location>
</feature>
<proteinExistence type="inferred from homology"/>
<gene>
    <name evidence="3" type="ORF">plasmid201_230</name>
</gene>
<comment type="similarity">
    <text evidence="1">Belongs to the ros/MucR family.</text>
</comment>
<evidence type="ECO:0000313" key="3">
    <source>
        <dbReference type="EMBL" id="AJW29418.1"/>
    </source>
</evidence>
<dbReference type="InterPro" id="IPR008807">
    <property type="entry name" value="ROS_MUCR"/>
</dbReference>
<sequence>MADETNSDITALTVQLLSAFVSNNSVSSDGLAELIKTTRSALTQDVAAPAAQAAAEEFAPAVSVRKSLASREHILSLIDGKPYKTLKRHLAQHGLTPEQYRERYKLPKTYPLVAPSYSDARRAVAEKLGLGKKPVAAPAEKAASVPAATVAPAKAPVKAATPKASPAPVAKAEMSSKPTKAATAEKAAPRKRLSIATPKVEKPAAPAAVKTQASVAPSSAPKSDVAKTAKPKTAAKAKPAAKAKAAPKAKTAKGDAKPAAPAPVEAKAPETAAASN</sequence>
<feature type="region of interest" description="Disordered" evidence="2">
    <location>
        <begin position="135"/>
        <end position="276"/>
    </location>
</feature>
<accession>A0A0D4ZZP2</accession>
<dbReference type="Gene3D" id="1.10.10.1550">
    <property type="entry name" value="ROS/MUCR transcriptional regulator protein"/>
    <property type="match status" value="1"/>
</dbReference>
<feature type="compositionally biased region" description="Basic residues" evidence="2">
    <location>
        <begin position="229"/>
        <end position="251"/>
    </location>
</feature>
<feature type="compositionally biased region" description="Polar residues" evidence="2">
    <location>
        <begin position="212"/>
        <end position="221"/>
    </location>
</feature>
<reference evidence="3" key="1">
    <citation type="submission" date="2014-06" db="EMBL/GenBank/DDBJ databases">
        <title>Molecular and ecological studies on carbamate pesticide degrading bacteria isolated from agricultural soils.</title>
        <authorList>
            <person name="Kim D.-U."/>
            <person name="Ka J.-O."/>
        </authorList>
    </citation>
    <scope>NUCLEOTIDE SEQUENCE</scope>
    <source>
        <strain evidence="3">NS2</strain>
        <plasmid evidence="3">201</plasmid>
    </source>
</reference>